<name>A0A0G4EXW4_VITBC</name>
<keyword evidence="3" id="KW-1185">Reference proteome</keyword>
<dbReference type="AlphaFoldDB" id="A0A0G4EXW4"/>
<organism evidence="2 3">
    <name type="scientific">Vitrella brassicaformis (strain CCMP3155)</name>
    <dbReference type="NCBI Taxonomy" id="1169540"/>
    <lineage>
        <taxon>Eukaryota</taxon>
        <taxon>Sar</taxon>
        <taxon>Alveolata</taxon>
        <taxon>Colpodellida</taxon>
        <taxon>Vitrellaceae</taxon>
        <taxon>Vitrella</taxon>
    </lineage>
</organism>
<evidence type="ECO:0000313" key="2">
    <source>
        <dbReference type="EMBL" id="CEM03245.1"/>
    </source>
</evidence>
<evidence type="ECO:0000256" key="1">
    <source>
        <dbReference type="SAM" id="Phobius"/>
    </source>
</evidence>
<dbReference type="Proteomes" id="UP000041254">
    <property type="component" value="Unassembled WGS sequence"/>
</dbReference>
<gene>
    <name evidence="2" type="ORF">Vbra_21093</name>
</gene>
<protein>
    <submittedName>
        <fullName evidence="2">Uncharacterized protein</fullName>
    </submittedName>
</protein>
<dbReference type="InParanoid" id="A0A0G4EXW4"/>
<feature type="transmembrane region" description="Helical" evidence="1">
    <location>
        <begin position="97"/>
        <end position="114"/>
    </location>
</feature>
<accession>A0A0G4EXW4</accession>
<dbReference type="Pfam" id="PF13787">
    <property type="entry name" value="HXXEE"/>
    <property type="match status" value="1"/>
</dbReference>
<evidence type="ECO:0000313" key="3">
    <source>
        <dbReference type="Proteomes" id="UP000041254"/>
    </source>
</evidence>
<dbReference type="EMBL" id="CDMY01000336">
    <property type="protein sequence ID" value="CEM03245.1"/>
    <property type="molecule type" value="Genomic_DNA"/>
</dbReference>
<dbReference type="InterPro" id="IPR025671">
    <property type="entry name" value="HXXEE"/>
</dbReference>
<feature type="transmembrane region" description="Helical" evidence="1">
    <location>
        <begin position="151"/>
        <end position="170"/>
    </location>
</feature>
<feature type="transmembrane region" description="Helical" evidence="1">
    <location>
        <begin position="215"/>
        <end position="241"/>
    </location>
</feature>
<dbReference type="OrthoDB" id="5592777at2759"/>
<feature type="transmembrane region" description="Helical" evidence="1">
    <location>
        <begin position="67"/>
        <end position="85"/>
    </location>
</feature>
<feature type="transmembrane region" description="Helical" evidence="1">
    <location>
        <begin position="182"/>
        <end position="203"/>
    </location>
</feature>
<dbReference type="VEuPathDB" id="CryptoDB:Vbra_21093"/>
<reference evidence="2 3" key="1">
    <citation type="submission" date="2014-11" db="EMBL/GenBank/DDBJ databases">
        <authorList>
            <person name="Zhu J."/>
            <person name="Qi W."/>
            <person name="Song R."/>
        </authorList>
    </citation>
    <scope>NUCLEOTIDE SEQUENCE [LARGE SCALE GENOMIC DNA]</scope>
</reference>
<keyword evidence="1" id="KW-1133">Transmembrane helix</keyword>
<sequence length="252" mass="28162">MDGRRYHIDTVGYGMVCALCRIGIRNAIGNNGNDEFDRKILAKLAELELEKAEQTMTVAFDTSFDHYWPYLAMVSLPVFAVWLPYNHRRLQQQEGRPAALLTLGIALTPLYMIHQFEEHAIDCLGRRYSFIDYFNAIAPAKFGALLDARTITLINVPLTWLITPLFAIMAHGKGRFDAVPIYLMWGLAFFNATFAPIMPAVLMRSYNPGLRAIGHAIFAVWLLTGLMAVPVLISTVLQCVVRGGARGEKKAA</sequence>
<proteinExistence type="predicted"/>
<keyword evidence="1" id="KW-0472">Membrane</keyword>
<keyword evidence="1" id="KW-0812">Transmembrane</keyword>